<dbReference type="InterPro" id="IPR009057">
    <property type="entry name" value="Homeodomain-like_sf"/>
</dbReference>
<dbReference type="OrthoDB" id="799767at2"/>
<keyword evidence="2" id="KW-0238">DNA-binding</keyword>
<dbReference type="Gene3D" id="1.10.10.60">
    <property type="entry name" value="Homeodomain-like"/>
    <property type="match status" value="1"/>
</dbReference>
<dbReference type="InterPro" id="IPR018062">
    <property type="entry name" value="HTH_AraC-typ_CS"/>
</dbReference>
<dbReference type="SUPFAM" id="SSF46689">
    <property type="entry name" value="Homeodomain-like"/>
    <property type="match status" value="2"/>
</dbReference>
<evidence type="ECO:0000256" key="2">
    <source>
        <dbReference type="ARBA" id="ARBA00023125"/>
    </source>
</evidence>
<dbReference type="Pfam" id="PF12833">
    <property type="entry name" value="HTH_18"/>
    <property type="match status" value="1"/>
</dbReference>
<keyword evidence="6" id="KW-1185">Reference proteome</keyword>
<dbReference type="SMART" id="SM00342">
    <property type="entry name" value="HTH_ARAC"/>
    <property type="match status" value="1"/>
</dbReference>
<dbReference type="KEGG" id="fop:FNB79_10935"/>
<keyword evidence="3" id="KW-0804">Transcription</keyword>
<evidence type="ECO:0000313" key="6">
    <source>
        <dbReference type="Proteomes" id="UP000319209"/>
    </source>
</evidence>
<dbReference type="InterPro" id="IPR053142">
    <property type="entry name" value="PchR_regulatory_protein"/>
</dbReference>
<evidence type="ECO:0000256" key="3">
    <source>
        <dbReference type="ARBA" id="ARBA00023163"/>
    </source>
</evidence>
<gene>
    <name evidence="5" type="ORF">FNB79_10935</name>
</gene>
<dbReference type="PROSITE" id="PS00041">
    <property type="entry name" value="HTH_ARAC_FAMILY_1"/>
    <property type="match status" value="1"/>
</dbReference>
<dbReference type="GO" id="GO:0043565">
    <property type="term" value="F:sequence-specific DNA binding"/>
    <property type="evidence" value="ECO:0007669"/>
    <property type="project" value="InterPro"/>
</dbReference>
<dbReference type="AlphaFoldDB" id="A0A516GSG9"/>
<organism evidence="5 6">
    <name type="scientific">Formosa sediminum</name>
    <dbReference type="NCBI Taxonomy" id="2594004"/>
    <lineage>
        <taxon>Bacteria</taxon>
        <taxon>Pseudomonadati</taxon>
        <taxon>Bacteroidota</taxon>
        <taxon>Flavobacteriia</taxon>
        <taxon>Flavobacteriales</taxon>
        <taxon>Flavobacteriaceae</taxon>
        <taxon>Formosa</taxon>
    </lineage>
</organism>
<dbReference type="InterPro" id="IPR018060">
    <property type="entry name" value="HTH_AraC"/>
</dbReference>
<proteinExistence type="predicted"/>
<name>A0A516GSG9_9FLAO</name>
<accession>A0A516GSG9</accession>
<dbReference type="Proteomes" id="UP000319209">
    <property type="component" value="Chromosome"/>
</dbReference>
<keyword evidence="1" id="KW-0805">Transcription regulation</keyword>
<evidence type="ECO:0000259" key="4">
    <source>
        <dbReference type="PROSITE" id="PS01124"/>
    </source>
</evidence>
<reference evidence="5 6" key="1">
    <citation type="submission" date="2019-07" db="EMBL/GenBank/DDBJ databases">
        <title>Genome sequencing for Formosa sp. PS13.</title>
        <authorList>
            <person name="Park S.-J."/>
        </authorList>
    </citation>
    <scope>NUCLEOTIDE SEQUENCE [LARGE SCALE GENOMIC DNA]</scope>
    <source>
        <strain evidence="5 6">PS13</strain>
    </source>
</reference>
<protein>
    <submittedName>
        <fullName evidence="5">Helix-turn-helix transcriptional regulator</fullName>
    </submittedName>
</protein>
<feature type="domain" description="HTH araC/xylS-type" evidence="4">
    <location>
        <begin position="229"/>
        <end position="327"/>
    </location>
</feature>
<dbReference type="PROSITE" id="PS01124">
    <property type="entry name" value="HTH_ARAC_FAMILY_2"/>
    <property type="match status" value="1"/>
</dbReference>
<sequence>MKSIFQSEHFTEKKIVKTYTNARARKHIVEENRHYENAAVNIDIKEIMLDGIHIYIRNEKLKPPFIMQVEHDFPFMKMHFEMEGSSKYKPLDPKNPAVNIPSGHYNLFFLPKVKGTLTYDSPIRKTLEINFNKRFLKRVFGPSLMDASSAYGQALLSNTPFLMWEKSKPIPPNILLIIQDIINCNFDGSIKKTYLESKVIEVLSILFNEIKNKNHTEQDYTEIDFLKIKEAEAILQKNLKNPPTIPELAILTGLNQFKLKQHFKQVYGKPIFKYITDLRMEKAIQLIVDHGHTVSEAAYDIGYKNPQHFTAAFKRKFNYLPSKLKIHS</sequence>
<evidence type="ECO:0000256" key="1">
    <source>
        <dbReference type="ARBA" id="ARBA00023015"/>
    </source>
</evidence>
<dbReference type="PANTHER" id="PTHR47893">
    <property type="entry name" value="REGULATORY PROTEIN PCHR"/>
    <property type="match status" value="1"/>
</dbReference>
<dbReference type="GO" id="GO:0003700">
    <property type="term" value="F:DNA-binding transcription factor activity"/>
    <property type="evidence" value="ECO:0007669"/>
    <property type="project" value="InterPro"/>
</dbReference>
<dbReference type="RefSeq" id="WP_143381340.1">
    <property type="nucleotide sequence ID" value="NZ_CP041637.1"/>
</dbReference>
<dbReference type="EMBL" id="CP041637">
    <property type="protein sequence ID" value="QDO94455.1"/>
    <property type="molecule type" value="Genomic_DNA"/>
</dbReference>
<dbReference type="PANTHER" id="PTHR47893:SF1">
    <property type="entry name" value="REGULATORY PROTEIN PCHR"/>
    <property type="match status" value="1"/>
</dbReference>
<evidence type="ECO:0000313" key="5">
    <source>
        <dbReference type="EMBL" id="QDO94455.1"/>
    </source>
</evidence>